<gene>
    <name evidence="3" type="ORF">SAMN04489812_1542</name>
</gene>
<sequence length="364" mass="39308">MQTHTTAPDRGRPDDDPPLRIGIVGAGIMGQGNALAMSQQRGVEITAVTSATANHADALADEIAGRGRRRPVVHADLDQLLADQQVDAVVLTTPDDLHGPMMVAAARADKHILVEKPFTTSVAEADRAVAAIREAGVVAMCLFNHRWVPAYAQAKELSAGLGAPAVGYARKNDTLYVPTEMLSWAHRTTCAWFLSSHDIDLMSWLIDDQVIRVFATARTGKLQSLGIDTPDAIQIQAEYSRGAVATFESAWIYPNTFPTMVDSYVTLTCADGVIQLDRQTENVVVADPSGVRYPRNLLQRVVHGVPAGAYADAIAHFLRCCRTGEQPLISVESSRSVTAVLEAAHHSISTRQPVDIPHPTGRVR</sequence>
<organism evidence="3 4">
    <name type="scientific">Microlunatus soli</name>
    <dbReference type="NCBI Taxonomy" id="630515"/>
    <lineage>
        <taxon>Bacteria</taxon>
        <taxon>Bacillati</taxon>
        <taxon>Actinomycetota</taxon>
        <taxon>Actinomycetes</taxon>
        <taxon>Propionibacteriales</taxon>
        <taxon>Propionibacteriaceae</taxon>
        <taxon>Microlunatus</taxon>
    </lineage>
</organism>
<dbReference type="GO" id="GO:0000166">
    <property type="term" value="F:nucleotide binding"/>
    <property type="evidence" value="ECO:0007669"/>
    <property type="project" value="InterPro"/>
</dbReference>
<reference evidence="3 4" key="1">
    <citation type="submission" date="2016-10" db="EMBL/GenBank/DDBJ databases">
        <authorList>
            <person name="de Groot N.N."/>
        </authorList>
    </citation>
    <scope>NUCLEOTIDE SEQUENCE [LARGE SCALE GENOMIC DNA]</scope>
    <source>
        <strain evidence="3 4">DSM 21800</strain>
    </source>
</reference>
<evidence type="ECO:0000259" key="1">
    <source>
        <dbReference type="Pfam" id="PF01408"/>
    </source>
</evidence>
<keyword evidence="4" id="KW-1185">Reference proteome</keyword>
<evidence type="ECO:0000259" key="2">
    <source>
        <dbReference type="Pfam" id="PF22725"/>
    </source>
</evidence>
<dbReference type="PANTHER" id="PTHR43377:SF1">
    <property type="entry name" value="BILIVERDIN REDUCTASE A"/>
    <property type="match status" value="1"/>
</dbReference>
<feature type="domain" description="Gfo/Idh/MocA-like oxidoreductase N-terminal" evidence="1">
    <location>
        <begin position="19"/>
        <end position="140"/>
    </location>
</feature>
<dbReference type="AlphaFoldDB" id="A0A1H1R7N4"/>
<accession>A0A1H1R7N4</accession>
<dbReference type="InterPro" id="IPR000683">
    <property type="entry name" value="Gfo/Idh/MocA-like_OxRdtase_N"/>
</dbReference>
<dbReference type="SUPFAM" id="SSF55347">
    <property type="entry name" value="Glyceraldehyde-3-phosphate dehydrogenase-like, C-terminal domain"/>
    <property type="match status" value="1"/>
</dbReference>
<dbReference type="InterPro" id="IPR055170">
    <property type="entry name" value="GFO_IDH_MocA-like_dom"/>
</dbReference>
<evidence type="ECO:0000313" key="3">
    <source>
        <dbReference type="EMBL" id="SDS31713.1"/>
    </source>
</evidence>
<dbReference type="InterPro" id="IPR051450">
    <property type="entry name" value="Gfo/Idh/MocA_Oxidoreductases"/>
</dbReference>
<dbReference type="InterPro" id="IPR036291">
    <property type="entry name" value="NAD(P)-bd_dom_sf"/>
</dbReference>
<name>A0A1H1R7N4_9ACTN</name>
<feature type="domain" description="GFO/IDH/MocA-like oxidoreductase" evidence="2">
    <location>
        <begin position="178"/>
        <end position="269"/>
    </location>
</feature>
<dbReference type="Pfam" id="PF22725">
    <property type="entry name" value="GFO_IDH_MocA_C3"/>
    <property type="match status" value="1"/>
</dbReference>
<dbReference type="Gene3D" id="3.30.360.10">
    <property type="entry name" value="Dihydrodipicolinate Reductase, domain 2"/>
    <property type="match status" value="1"/>
</dbReference>
<dbReference type="EMBL" id="LT629772">
    <property type="protein sequence ID" value="SDS31713.1"/>
    <property type="molecule type" value="Genomic_DNA"/>
</dbReference>
<dbReference type="Proteomes" id="UP000199103">
    <property type="component" value="Chromosome I"/>
</dbReference>
<dbReference type="SUPFAM" id="SSF51735">
    <property type="entry name" value="NAD(P)-binding Rossmann-fold domains"/>
    <property type="match status" value="1"/>
</dbReference>
<dbReference type="Gene3D" id="3.40.50.720">
    <property type="entry name" value="NAD(P)-binding Rossmann-like Domain"/>
    <property type="match status" value="1"/>
</dbReference>
<proteinExistence type="predicted"/>
<dbReference type="RefSeq" id="WP_197680033.1">
    <property type="nucleotide sequence ID" value="NZ_LT629772.1"/>
</dbReference>
<dbReference type="Pfam" id="PF01408">
    <property type="entry name" value="GFO_IDH_MocA"/>
    <property type="match status" value="1"/>
</dbReference>
<dbReference type="STRING" id="630515.SAMN04489812_1542"/>
<protein>
    <submittedName>
        <fullName evidence="3">Predicted dehydrogenase</fullName>
    </submittedName>
</protein>
<dbReference type="PANTHER" id="PTHR43377">
    <property type="entry name" value="BILIVERDIN REDUCTASE A"/>
    <property type="match status" value="1"/>
</dbReference>
<evidence type="ECO:0000313" key="4">
    <source>
        <dbReference type="Proteomes" id="UP000199103"/>
    </source>
</evidence>